<sequence length="50" mass="5414">TGFYLGLNAGLPLINVDAIVMYKFNRIGIYLIGGYNQQANIGLGIMVKVP</sequence>
<reference evidence="1" key="1">
    <citation type="journal article" date="2015" name="Nature">
        <title>Complex archaea that bridge the gap between prokaryotes and eukaryotes.</title>
        <authorList>
            <person name="Spang A."/>
            <person name="Saw J.H."/>
            <person name="Jorgensen S.L."/>
            <person name="Zaremba-Niedzwiedzka K."/>
            <person name="Martijn J."/>
            <person name="Lind A.E."/>
            <person name="van Eijk R."/>
            <person name="Schleper C."/>
            <person name="Guy L."/>
            <person name="Ettema T.J."/>
        </authorList>
    </citation>
    <scope>NUCLEOTIDE SEQUENCE</scope>
</reference>
<protein>
    <submittedName>
        <fullName evidence="1">Uncharacterized protein</fullName>
    </submittedName>
</protein>
<accession>A0A0F9JL10</accession>
<dbReference type="EMBL" id="LAZR01011163">
    <property type="protein sequence ID" value="KKM63091.1"/>
    <property type="molecule type" value="Genomic_DNA"/>
</dbReference>
<evidence type="ECO:0000313" key="1">
    <source>
        <dbReference type="EMBL" id="KKM63091.1"/>
    </source>
</evidence>
<feature type="non-terminal residue" evidence="1">
    <location>
        <position position="1"/>
    </location>
</feature>
<name>A0A0F9JL10_9ZZZZ</name>
<proteinExistence type="predicted"/>
<dbReference type="AlphaFoldDB" id="A0A0F9JL10"/>
<organism evidence="1">
    <name type="scientific">marine sediment metagenome</name>
    <dbReference type="NCBI Taxonomy" id="412755"/>
    <lineage>
        <taxon>unclassified sequences</taxon>
        <taxon>metagenomes</taxon>
        <taxon>ecological metagenomes</taxon>
    </lineage>
</organism>
<gene>
    <name evidence="1" type="ORF">LCGC14_1515150</name>
</gene>
<comment type="caution">
    <text evidence="1">The sequence shown here is derived from an EMBL/GenBank/DDBJ whole genome shotgun (WGS) entry which is preliminary data.</text>
</comment>